<reference evidence="2 3" key="1">
    <citation type="journal article" date="2011" name="Proc. Natl. Acad. Sci. U.S.A.">
        <title>Evolutionary erosion of yeast sex chromosomes by mating-type switching accidents.</title>
        <authorList>
            <person name="Gordon J.L."/>
            <person name="Armisen D."/>
            <person name="Proux-Wera E."/>
            <person name="Oheigeartaigh S.S."/>
            <person name="Byrne K.P."/>
            <person name="Wolfe K.H."/>
        </authorList>
    </citation>
    <scope>NUCLEOTIDE SEQUENCE [LARGE SCALE GENOMIC DNA]</scope>
    <source>
        <strain evidence="3">ATCC 76901 / BCRC 22586 / CBS 4309 / NBRC 1992 / NRRL Y-12630</strain>
    </source>
</reference>
<dbReference type="EMBL" id="HE576755">
    <property type="protein sequence ID" value="CCC69827.1"/>
    <property type="molecule type" value="Genomic_DNA"/>
</dbReference>
<dbReference type="InParanoid" id="G0VE36"/>
<protein>
    <submittedName>
        <fullName evidence="2">Uncharacterized protein</fullName>
    </submittedName>
</protein>
<evidence type="ECO:0000313" key="2">
    <source>
        <dbReference type="EMBL" id="CCC69827.1"/>
    </source>
</evidence>
<keyword evidence="3" id="KW-1185">Reference proteome</keyword>
<gene>
    <name evidence="2" type="primary">NCAS0D02460</name>
    <name evidence="2" type="ordered locus">NCAS_0D02460</name>
</gene>
<dbReference type="OMA" id="DEQNETH"/>
<sequence length="346" mass="39304">MERESIGRQTSELLEWHSCTINGQPFLFSLNLSDNEESTLFFINADQHPTFKACISSNDIKAQCTIQGFPSDSVTKITKETYKQIHQLRSFKKIEDGSRLQLTIVLSGDITLNLTTIILGLSMQEQLTLSENLIRQTLRIIHIQGLYSNHLLNVITEKDSVIQFLSDSLNDLGASKIIKNFAPKHSINYEVMNKYNDQFNLSNVSLNNDIIMKTAQKMIDTYPLAKLGNQKKKEIKSEFKRNSPDFDPNSSFEINHLNNNNIGNKAVEKEDDDETDTSFMTDESKETLKRPKYASTEDLSQVKSDSNDLSLPADSEEDQVKSREVSGTPSPKKRKFGKVRAVKREQ</sequence>
<dbReference type="AlphaFoldDB" id="G0VE36"/>
<organism evidence="2 3">
    <name type="scientific">Naumovozyma castellii</name>
    <name type="common">Yeast</name>
    <name type="synonym">Saccharomyces castellii</name>
    <dbReference type="NCBI Taxonomy" id="27288"/>
    <lineage>
        <taxon>Eukaryota</taxon>
        <taxon>Fungi</taxon>
        <taxon>Dikarya</taxon>
        <taxon>Ascomycota</taxon>
        <taxon>Saccharomycotina</taxon>
        <taxon>Saccharomycetes</taxon>
        <taxon>Saccharomycetales</taxon>
        <taxon>Saccharomycetaceae</taxon>
        <taxon>Naumovozyma</taxon>
    </lineage>
</organism>
<accession>G0VE36</accession>
<name>G0VE36_NAUCA</name>
<dbReference type="RefSeq" id="XP_003676188.1">
    <property type="nucleotide sequence ID" value="XM_003676140.1"/>
</dbReference>
<reference key="2">
    <citation type="submission" date="2011-08" db="EMBL/GenBank/DDBJ databases">
        <title>Genome sequence of Naumovozyma castellii.</title>
        <authorList>
            <person name="Gordon J.L."/>
            <person name="Armisen D."/>
            <person name="Proux-Wera E."/>
            <person name="OhEigeartaigh S.S."/>
            <person name="Byrne K.P."/>
            <person name="Wolfe K.H."/>
        </authorList>
    </citation>
    <scope>NUCLEOTIDE SEQUENCE</scope>
    <source>
        <strain>Type strain:CBS 4309</strain>
    </source>
</reference>
<evidence type="ECO:0000313" key="3">
    <source>
        <dbReference type="Proteomes" id="UP000001640"/>
    </source>
</evidence>
<dbReference type="Proteomes" id="UP000001640">
    <property type="component" value="Chromosome 4"/>
</dbReference>
<dbReference type="GeneID" id="96903433"/>
<feature type="region of interest" description="Disordered" evidence="1">
    <location>
        <begin position="238"/>
        <end position="346"/>
    </location>
</feature>
<dbReference type="KEGG" id="ncs:NCAS_0D02460"/>
<evidence type="ECO:0000256" key="1">
    <source>
        <dbReference type="SAM" id="MobiDB-lite"/>
    </source>
</evidence>
<dbReference type="HOGENOM" id="CLU_801904_0_0_1"/>
<feature type="compositionally biased region" description="Polar residues" evidence="1">
    <location>
        <begin position="297"/>
        <end position="309"/>
    </location>
</feature>
<feature type="compositionally biased region" description="Basic residues" evidence="1">
    <location>
        <begin position="331"/>
        <end position="346"/>
    </location>
</feature>
<feature type="compositionally biased region" description="Low complexity" evidence="1">
    <location>
        <begin position="249"/>
        <end position="264"/>
    </location>
</feature>
<proteinExistence type="predicted"/>
<dbReference type="FunCoup" id="G0VE36">
    <property type="interactions" value="48"/>
</dbReference>
<dbReference type="OrthoDB" id="4049856at2759"/>